<proteinExistence type="predicted"/>
<comment type="caution">
    <text evidence="3">The sequence shown here is derived from an EMBL/GenBank/DDBJ whole genome shotgun (WGS) entry which is preliminary data.</text>
</comment>
<keyword evidence="4" id="KW-1185">Reference proteome</keyword>
<feature type="domain" description="Sulfatase N-terminal" evidence="2">
    <location>
        <begin position="494"/>
        <end position="772"/>
    </location>
</feature>
<feature type="transmembrane region" description="Helical" evidence="1">
    <location>
        <begin position="123"/>
        <end position="144"/>
    </location>
</feature>
<evidence type="ECO:0000259" key="2">
    <source>
        <dbReference type="Pfam" id="PF00884"/>
    </source>
</evidence>
<gene>
    <name evidence="3" type="ORF">FZEAL_7524</name>
</gene>
<dbReference type="Proteomes" id="UP000635477">
    <property type="component" value="Unassembled WGS sequence"/>
</dbReference>
<evidence type="ECO:0000313" key="3">
    <source>
        <dbReference type="EMBL" id="KAF4975747.1"/>
    </source>
</evidence>
<feature type="transmembrane region" description="Helical" evidence="1">
    <location>
        <begin position="36"/>
        <end position="59"/>
    </location>
</feature>
<evidence type="ECO:0000256" key="1">
    <source>
        <dbReference type="SAM" id="Phobius"/>
    </source>
</evidence>
<keyword evidence="1" id="KW-0472">Membrane</keyword>
<dbReference type="AlphaFoldDB" id="A0A8H4UFZ0"/>
<dbReference type="InterPro" id="IPR017850">
    <property type="entry name" value="Alkaline_phosphatase_core_sf"/>
</dbReference>
<dbReference type="InterPro" id="IPR052701">
    <property type="entry name" value="GAG_Ulvan_Degrading_Sulfatases"/>
</dbReference>
<keyword evidence="1" id="KW-0812">Transmembrane</keyword>
<feature type="transmembrane region" description="Helical" evidence="1">
    <location>
        <begin position="66"/>
        <end position="86"/>
    </location>
</feature>
<dbReference type="SUPFAM" id="SSF53649">
    <property type="entry name" value="Alkaline phosphatase-like"/>
    <property type="match status" value="1"/>
</dbReference>
<dbReference type="OrthoDB" id="96314at2759"/>
<evidence type="ECO:0000313" key="4">
    <source>
        <dbReference type="Proteomes" id="UP000635477"/>
    </source>
</evidence>
<reference evidence="3" key="1">
    <citation type="journal article" date="2020" name="BMC Genomics">
        <title>Correction to: Identification and distribution of gene clusters required for synthesis of sphingolipid metabolism inhibitors in diverse species of the filamentous fungus Fusarium.</title>
        <authorList>
            <person name="Kim H.S."/>
            <person name="Lohmar J.M."/>
            <person name="Busman M."/>
            <person name="Brown D.W."/>
            <person name="Naumann T.A."/>
            <person name="Divon H.H."/>
            <person name="Lysoe E."/>
            <person name="Uhlig S."/>
            <person name="Proctor R.H."/>
        </authorList>
    </citation>
    <scope>NUCLEOTIDE SEQUENCE</scope>
    <source>
        <strain evidence="3">NRRL 22465</strain>
    </source>
</reference>
<feature type="transmembrane region" description="Helical" evidence="1">
    <location>
        <begin position="234"/>
        <end position="253"/>
    </location>
</feature>
<accession>A0A8H4UFZ0</accession>
<organism evidence="3 4">
    <name type="scientific">Fusarium zealandicum</name>
    <dbReference type="NCBI Taxonomy" id="1053134"/>
    <lineage>
        <taxon>Eukaryota</taxon>
        <taxon>Fungi</taxon>
        <taxon>Dikarya</taxon>
        <taxon>Ascomycota</taxon>
        <taxon>Pezizomycotina</taxon>
        <taxon>Sordariomycetes</taxon>
        <taxon>Hypocreomycetidae</taxon>
        <taxon>Hypocreales</taxon>
        <taxon>Nectriaceae</taxon>
        <taxon>Fusarium</taxon>
        <taxon>Fusarium staphyleae species complex</taxon>
    </lineage>
</organism>
<reference evidence="3" key="2">
    <citation type="submission" date="2020-05" db="EMBL/GenBank/DDBJ databases">
        <authorList>
            <person name="Kim H.-S."/>
            <person name="Proctor R.H."/>
            <person name="Brown D.W."/>
        </authorList>
    </citation>
    <scope>NUCLEOTIDE SEQUENCE</scope>
    <source>
        <strain evidence="3">NRRL 22465</strain>
    </source>
</reference>
<dbReference type="EMBL" id="JABEYC010000609">
    <property type="protein sequence ID" value="KAF4975747.1"/>
    <property type="molecule type" value="Genomic_DNA"/>
</dbReference>
<keyword evidence="1" id="KW-1133">Transmembrane helix</keyword>
<name>A0A8H4UFZ0_9HYPO</name>
<protein>
    <recommendedName>
        <fullName evidence="2">Sulfatase N-terminal domain-containing protein</fullName>
    </recommendedName>
</protein>
<dbReference type="Pfam" id="PF00884">
    <property type="entry name" value="Sulfatase"/>
    <property type="match status" value="1"/>
</dbReference>
<sequence length="908" mass="103618">MCFLFSVSFPFGLFFVSVLASKLLHLYTHFSTVPTGAFILYLPTFFLFDFVAVCIARLLFSQSKSYFAWAGCVIGSLATFIALGGASSQLGFYYETGGELEWRDATSYATSKEGLKVLLSGSWAVLVAGAIILAVSCLTHGIFYRIMGAFLDGIGDDITFIYQTLRNRTPWLRRGRYSALNNNDTDLESPESYLMDQDLRSSSDRADGNTTFLTDDLKKAPAARGKFLQMVSRIPAWAFKVAISVFVVVAIIARPAKPYDYMTITLPVSLLDVFKPEPDFCAEQRLLMENEWPLPDLLDKKTFKKPDGFYKGWAPNPDDEAAEAYRNRAVDWLPDSLPRGFFRWDPKRFKNGYLGSYGSKKEAASNKCPHIPERDPYYNPVTDPLRITNLDTDILPTLKQALGDGNVKIKHVVLILMESLREEFFPIQQDSAFHEMIMGFSEAKDRETYNERLSHLTPHIEQITGKSGGFKDAKGKPYKADKLKWLDQAKEGFGGINVQGGYTTATMSTKSFSANHCGTWPMPVEKFDEADTDAYQPCIPQILDLLNVVKENKSSDGTDFKEMQWRTGLFESMVEEYDRQEIFDEKLGFHEILTRKQLENDWRYNKSDELYHKVNYFAYPEPVLIPYLREFITNTTASNQRMWLSHFTSTTHHAWDTPKSWPRYDYMPHDGANKQHGNFNKYLNTIRYHDAWMAELMQMLDDTGISNETLVVFAGDHGHSFTEETPKQGTYENFHITNFRVPIVFRHPHLPRVQYEANATTVSVLPTVLDLLINSGSLNKKDTNIASDLVQDYEGQSLIRPYKTSDNGRRAWNFVVVNSGAGMLAVTSADVPWKLTMPMNKVFEYTLTNPSIDRLELSPLFAWSAEQLVVDARNTYGEEAAKWVEEAVPIAQWWSLERQRLWRHHSLQ</sequence>
<dbReference type="PANTHER" id="PTHR43751:SF3">
    <property type="entry name" value="SULFATASE N-TERMINAL DOMAIN-CONTAINING PROTEIN"/>
    <property type="match status" value="1"/>
</dbReference>
<dbReference type="Gene3D" id="3.40.720.10">
    <property type="entry name" value="Alkaline Phosphatase, subunit A"/>
    <property type="match status" value="1"/>
</dbReference>
<dbReference type="PANTHER" id="PTHR43751">
    <property type="entry name" value="SULFATASE"/>
    <property type="match status" value="1"/>
</dbReference>
<dbReference type="InterPro" id="IPR000917">
    <property type="entry name" value="Sulfatase_N"/>
</dbReference>